<dbReference type="SMART" id="SM01260">
    <property type="entry name" value="LANC_like"/>
    <property type="match status" value="1"/>
</dbReference>
<dbReference type="InterPro" id="IPR012341">
    <property type="entry name" value="6hp_glycosidase-like_sf"/>
</dbReference>
<sequence length="406" mass="45338">MSSATPERPRCLPNDGTFRSFDADSEIPRHASILVTRFPPAISTFNKAEDCLGFYSGPTSIAYSFFLLKDDLPPSIEGKSPIEWAKAYLETAKELLETSFDPKHQLRNVGTSFCGITCETLCRALTEAVVYDDAALLEPLFQYAPEINETTPSTLDEWVLGRAGYLYNLRAAAHYFPSISSKTQPIIKKVVESMLEHAPDSKEPWKFAGDYYLGTAHGWIGNLTAILLSDPSPERAKQLRPYFVDILRQQLPNGNWRGFADIHVVNPEKPKENREVWIQFGHGGPGFVCSFLAIRHLYEGDEEFLRMVDEAVNRAQDCIWQRAYLTKESSILHGAAGNSLALLDQKQKETLLAVSTQEEVDKANEAGTHEPSNSSSGLHRGLAGRIWAMVQYKKGQSGVFPTYNDL</sequence>
<proteinExistence type="predicted"/>
<evidence type="ECO:0000256" key="1">
    <source>
        <dbReference type="PIRSR" id="PIRSR607822-1"/>
    </source>
</evidence>
<evidence type="ECO:0000313" key="3">
    <source>
        <dbReference type="EMBL" id="ORX38509.1"/>
    </source>
</evidence>
<keyword evidence="4" id="KW-1185">Reference proteome</keyword>
<dbReference type="PRINTS" id="PR01950">
    <property type="entry name" value="LANCSUPER"/>
</dbReference>
<dbReference type="GO" id="GO:0046872">
    <property type="term" value="F:metal ion binding"/>
    <property type="evidence" value="ECO:0007669"/>
    <property type="project" value="UniProtKB-KW"/>
</dbReference>
<dbReference type="GeneID" id="33557170"/>
<dbReference type="CDD" id="cd04794">
    <property type="entry name" value="euk_LANCL"/>
    <property type="match status" value="1"/>
</dbReference>
<feature type="compositionally biased region" description="Basic and acidic residues" evidence="2">
    <location>
        <begin position="359"/>
        <end position="368"/>
    </location>
</feature>
<dbReference type="Gene3D" id="1.50.10.10">
    <property type="match status" value="1"/>
</dbReference>
<evidence type="ECO:0000256" key="2">
    <source>
        <dbReference type="SAM" id="MobiDB-lite"/>
    </source>
</evidence>
<dbReference type="SUPFAM" id="SSF158745">
    <property type="entry name" value="LanC-like"/>
    <property type="match status" value="1"/>
</dbReference>
<dbReference type="InParanoid" id="A0A1Y1UKH9"/>
<feature type="region of interest" description="Disordered" evidence="2">
    <location>
        <begin position="357"/>
        <end position="378"/>
    </location>
</feature>
<dbReference type="Pfam" id="PF05147">
    <property type="entry name" value="LANC_like"/>
    <property type="match status" value="1"/>
</dbReference>
<name>A0A1Y1UKH9_9TREE</name>
<evidence type="ECO:0008006" key="5">
    <source>
        <dbReference type="Google" id="ProtNLM"/>
    </source>
</evidence>
<feature type="binding site" evidence="1">
    <location>
        <position position="333"/>
    </location>
    <ligand>
        <name>Zn(2+)</name>
        <dbReference type="ChEBI" id="CHEBI:29105"/>
    </ligand>
</feature>
<dbReference type="AlphaFoldDB" id="A0A1Y1UKH9"/>
<accession>A0A1Y1UKH9</accession>
<dbReference type="EMBL" id="NBSH01000004">
    <property type="protein sequence ID" value="ORX38509.1"/>
    <property type="molecule type" value="Genomic_DNA"/>
</dbReference>
<protein>
    <recommendedName>
        <fullName evidence="5">Lanthionine synthetase C-like protein</fullName>
    </recommendedName>
</protein>
<keyword evidence="1" id="KW-0479">Metal-binding</keyword>
<dbReference type="RefSeq" id="XP_021872431.1">
    <property type="nucleotide sequence ID" value="XM_022015361.1"/>
</dbReference>
<dbReference type="OrthoDB" id="10257263at2759"/>
<keyword evidence="1" id="KW-0862">Zinc</keyword>
<dbReference type="Proteomes" id="UP000193218">
    <property type="component" value="Unassembled WGS sequence"/>
</dbReference>
<gene>
    <name evidence="3" type="ORF">BD324DRAFT_621140</name>
</gene>
<organism evidence="3 4">
    <name type="scientific">Kockovaella imperatae</name>
    <dbReference type="NCBI Taxonomy" id="4999"/>
    <lineage>
        <taxon>Eukaryota</taxon>
        <taxon>Fungi</taxon>
        <taxon>Dikarya</taxon>
        <taxon>Basidiomycota</taxon>
        <taxon>Agaricomycotina</taxon>
        <taxon>Tremellomycetes</taxon>
        <taxon>Tremellales</taxon>
        <taxon>Cuniculitremaceae</taxon>
        <taxon>Kockovaella</taxon>
    </lineage>
</organism>
<dbReference type="PANTHER" id="PTHR12736:SF7">
    <property type="entry name" value="LANC-LIKE PROTEIN 3"/>
    <property type="match status" value="1"/>
</dbReference>
<comment type="caution">
    <text evidence="3">The sequence shown here is derived from an EMBL/GenBank/DDBJ whole genome shotgun (WGS) entry which is preliminary data.</text>
</comment>
<reference evidence="3 4" key="1">
    <citation type="submission" date="2017-03" db="EMBL/GenBank/DDBJ databases">
        <title>Widespread Adenine N6-methylation of Active Genes in Fungi.</title>
        <authorList>
            <consortium name="DOE Joint Genome Institute"/>
            <person name="Mondo S.J."/>
            <person name="Dannebaum R.O."/>
            <person name="Kuo R.C."/>
            <person name="Louie K.B."/>
            <person name="Bewick A.J."/>
            <person name="Labutti K."/>
            <person name="Haridas S."/>
            <person name="Kuo A."/>
            <person name="Salamov A."/>
            <person name="Ahrendt S.R."/>
            <person name="Lau R."/>
            <person name="Bowen B.P."/>
            <person name="Lipzen A."/>
            <person name="Sullivan W."/>
            <person name="Andreopoulos W.B."/>
            <person name="Clum A."/>
            <person name="Lindquist E."/>
            <person name="Daum C."/>
            <person name="Northen T.R."/>
            <person name="Ramamoorthy G."/>
            <person name="Schmitz R.J."/>
            <person name="Gryganskyi A."/>
            <person name="Culley D."/>
            <person name="Magnuson J."/>
            <person name="James T.Y."/>
            <person name="O'Malley M.A."/>
            <person name="Stajich J.E."/>
            <person name="Spatafora J.W."/>
            <person name="Visel A."/>
            <person name="Grigoriev I.V."/>
        </authorList>
    </citation>
    <scope>NUCLEOTIDE SEQUENCE [LARGE SCALE GENOMIC DNA]</scope>
    <source>
        <strain evidence="3 4">NRRL Y-17943</strain>
    </source>
</reference>
<dbReference type="PANTHER" id="PTHR12736">
    <property type="entry name" value="LANC-LIKE PROTEIN"/>
    <property type="match status" value="1"/>
</dbReference>
<evidence type="ECO:0000313" key="4">
    <source>
        <dbReference type="Proteomes" id="UP000193218"/>
    </source>
</evidence>
<dbReference type="GO" id="GO:0005975">
    <property type="term" value="P:carbohydrate metabolic process"/>
    <property type="evidence" value="ECO:0007669"/>
    <property type="project" value="InterPro"/>
</dbReference>
<dbReference type="GO" id="GO:0005886">
    <property type="term" value="C:plasma membrane"/>
    <property type="evidence" value="ECO:0007669"/>
    <property type="project" value="TreeGrafter"/>
</dbReference>
<dbReference type="GO" id="GO:0031179">
    <property type="term" value="P:peptide modification"/>
    <property type="evidence" value="ECO:0007669"/>
    <property type="project" value="InterPro"/>
</dbReference>
<dbReference type="InterPro" id="IPR007822">
    <property type="entry name" value="LANC-like"/>
</dbReference>